<keyword evidence="8" id="KW-0732">Signal</keyword>
<dbReference type="RefSeq" id="XP_024725877.1">
    <property type="nucleotide sequence ID" value="XM_024867288.1"/>
</dbReference>
<feature type="signal peptide" evidence="8">
    <location>
        <begin position="1"/>
        <end position="23"/>
    </location>
</feature>
<dbReference type="AlphaFoldDB" id="A0A2T3BG48"/>
<keyword evidence="2 7" id="KW-0812">Transmembrane</keyword>
<evidence type="ECO:0000256" key="4">
    <source>
        <dbReference type="ARBA" id="ARBA00023098"/>
    </source>
</evidence>
<feature type="transmembrane region" description="Helical" evidence="7">
    <location>
        <begin position="66"/>
        <end position="93"/>
    </location>
</feature>
<proteinExistence type="predicted"/>
<evidence type="ECO:0000313" key="10">
    <source>
        <dbReference type="Proteomes" id="UP000241818"/>
    </source>
</evidence>
<dbReference type="EMBL" id="KZ679006">
    <property type="protein sequence ID" value="PSS28352.1"/>
    <property type="molecule type" value="Genomic_DNA"/>
</dbReference>
<protein>
    <recommendedName>
        <fullName evidence="11">Phospholipid/glycerol acyltransferase domain-containing protein</fullName>
    </recommendedName>
</protein>
<keyword evidence="6" id="KW-0012">Acyltransferase</keyword>
<name>A0A2T3BG48_AMORE</name>
<keyword evidence="1" id="KW-0808">Transferase</keyword>
<evidence type="ECO:0000256" key="5">
    <source>
        <dbReference type="ARBA" id="ARBA00023136"/>
    </source>
</evidence>
<dbReference type="InParanoid" id="A0A2T3BG48"/>
<dbReference type="GO" id="GO:0006629">
    <property type="term" value="P:lipid metabolic process"/>
    <property type="evidence" value="ECO:0007669"/>
    <property type="project" value="UniProtKB-KW"/>
</dbReference>
<organism evidence="9 10">
    <name type="scientific">Amorphotheca resinae ATCC 22711</name>
    <dbReference type="NCBI Taxonomy" id="857342"/>
    <lineage>
        <taxon>Eukaryota</taxon>
        <taxon>Fungi</taxon>
        <taxon>Dikarya</taxon>
        <taxon>Ascomycota</taxon>
        <taxon>Pezizomycotina</taxon>
        <taxon>Leotiomycetes</taxon>
        <taxon>Helotiales</taxon>
        <taxon>Amorphothecaceae</taxon>
        <taxon>Amorphotheca</taxon>
    </lineage>
</organism>
<evidence type="ECO:0000256" key="3">
    <source>
        <dbReference type="ARBA" id="ARBA00022989"/>
    </source>
</evidence>
<dbReference type="OrthoDB" id="272512at2759"/>
<sequence length="380" mass="42389">MAVRSRSVLMVCLHSLLVAQDVARDIFPPRDLTIRTLQNHMRKALNYLLGSGIAPFFPVSSEPAGIYLPLHIFLFLCKLPFFITVSVAYFAVLQWFPLGSLIKKAILWMILGIPGVWWIDLQIDGVKKGSLAKKREGRVPQPPDIIASSFTSPIDSLYLAAIFDPIFTASYPHTRQVEQLSLLGAIFRALSKPKEYPPKGAKLTDLRVLVREHPNRVIVVFPECTTTNGKGILPFSPSLLTVPPETKIFPISLRYTPSDITTPVPGQYWTFVWNLLSHPTHCIRVRIAGAVYNTSKPLETAEKKDRFLTNVLDNLAEDSAMASSTDSLVSSSDPGEISAEERKVLDTVGEALARLGRVKRVGLTVRDKADFIEAWSKRRR</sequence>
<dbReference type="PANTHER" id="PTHR23063:SF60">
    <property type="entry name" value="LYSOPHOSPHATIDIC ACID:OLEOYL-COA ACYLTRANSFERASE 1"/>
    <property type="match status" value="1"/>
</dbReference>
<keyword evidence="3 7" id="KW-1133">Transmembrane helix</keyword>
<keyword evidence="10" id="KW-1185">Reference proteome</keyword>
<dbReference type="PANTHER" id="PTHR23063">
    <property type="entry name" value="PHOSPHOLIPID ACYLTRANSFERASE"/>
    <property type="match status" value="1"/>
</dbReference>
<keyword evidence="4" id="KW-0443">Lipid metabolism</keyword>
<dbReference type="GO" id="GO:0016746">
    <property type="term" value="F:acyltransferase activity"/>
    <property type="evidence" value="ECO:0007669"/>
    <property type="project" value="UniProtKB-KW"/>
</dbReference>
<dbReference type="GeneID" id="36575369"/>
<feature type="chain" id="PRO_5015754386" description="Phospholipid/glycerol acyltransferase domain-containing protein" evidence="8">
    <location>
        <begin position="24"/>
        <end position="380"/>
    </location>
</feature>
<evidence type="ECO:0000256" key="7">
    <source>
        <dbReference type="SAM" id="Phobius"/>
    </source>
</evidence>
<dbReference type="FunCoup" id="A0A2T3BG48">
    <property type="interactions" value="61"/>
</dbReference>
<evidence type="ECO:0000313" key="9">
    <source>
        <dbReference type="EMBL" id="PSS28352.1"/>
    </source>
</evidence>
<dbReference type="Proteomes" id="UP000241818">
    <property type="component" value="Unassembled WGS sequence"/>
</dbReference>
<evidence type="ECO:0000256" key="8">
    <source>
        <dbReference type="SAM" id="SignalP"/>
    </source>
</evidence>
<accession>A0A2T3BG48</accession>
<evidence type="ECO:0000256" key="2">
    <source>
        <dbReference type="ARBA" id="ARBA00022692"/>
    </source>
</evidence>
<keyword evidence="5 7" id="KW-0472">Membrane</keyword>
<reference evidence="9 10" key="1">
    <citation type="journal article" date="2018" name="New Phytol.">
        <title>Comparative genomics and transcriptomics depict ericoid mycorrhizal fungi as versatile saprotrophs and plant mutualists.</title>
        <authorList>
            <person name="Martino E."/>
            <person name="Morin E."/>
            <person name="Grelet G.A."/>
            <person name="Kuo A."/>
            <person name="Kohler A."/>
            <person name="Daghino S."/>
            <person name="Barry K.W."/>
            <person name="Cichocki N."/>
            <person name="Clum A."/>
            <person name="Dockter R.B."/>
            <person name="Hainaut M."/>
            <person name="Kuo R.C."/>
            <person name="LaButti K."/>
            <person name="Lindahl B.D."/>
            <person name="Lindquist E.A."/>
            <person name="Lipzen A."/>
            <person name="Khouja H.R."/>
            <person name="Magnuson J."/>
            <person name="Murat C."/>
            <person name="Ohm R.A."/>
            <person name="Singer S.W."/>
            <person name="Spatafora J.W."/>
            <person name="Wang M."/>
            <person name="Veneault-Fourrey C."/>
            <person name="Henrissat B."/>
            <person name="Grigoriev I.V."/>
            <person name="Martin F.M."/>
            <person name="Perotto S."/>
        </authorList>
    </citation>
    <scope>NUCLEOTIDE SEQUENCE [LARGE SCALE GENOMIC DNA]</scope>
    <source>
        <strain evidence="9 10">ATCC 22711</strain>
    </source>
</reference>
<gene>
    <name evidence="9" type="ORF">M430DRAFT_38998</name>
</gene>
<evidence type="ECO:0008006" key="11">
    <source>
        <dbReference type="Google" id="ProtNLM"/>
    </source>
</evidence>
<evidence type="ECO:0000256" key="1">
    <source>
        <dbReference type="ARBA" id="ARBA00022679"/>
    </source>
</evidence>
<feature type="transmembrane region" description="Helical" evidence="7">
    <location>
        <begin position="105"/>
        <end position="123"/>
    </location>
</feature>
<dbReference type="STRING" id="857342.A0A2T3BG48"/>
<evidence type="ECO:0000256" key="6">
    <source>
        <dbReference type="ARBA" id="ARBA00023315"/>
    </source>
</evidence>